<dbReference type="PANTHER" id="PTHR30572:SF4">
    <property type="entry name" value="ABC TRANSPORTER PERMEASE YTRF"/>
    <property type="match status" value="1"/>
</dbReference>
<dbReference type="EMBL" id="JAGGMS010000001">
    <property type="protein sequence ID" value="MBP2181489.1"/>
    <property type="molecule type" value="Genomic_DNA"/>
</dbReference>
<comment type="similarity">
    <text evidence="6">Belongs to the ABC-4 integral membrane protein family.</text>
</comment>
<protein>
    <submittedName>
        <fullName evidence="9">ABC transport system permease protein</fullName>
    </submittedName>
</protein>
<evidence type="ECO:0000313" key="10">
    <source>
        <dbReference type="Proteomes" id="UP000741013"/>
    </source>
</evidence>
<dbReference type="Pfam" id="PF02687">
    <property type="entry name" value="FtsX"/>
    <property type="match status" value="2"/>
</dbReference>
<proteinExistence type="inferred from homology"/>
<keyword evidence="3 7" id="KW-0812">Transmembrane</keyword>
<evidence type="ECO:0000256" key="7">
    <source>
        <dbReference type="SAM" id="Phobius"/>
    </source>
</evidence>
<keyword evidence="4 7" id="KW-1133">Transmembrane helix</keyword>
<evidence type="ECO:0000313" key="9">
    <source>
        <dbReference type="EMBL" id="MBP2181489.1"/>
    </source>
</evidence>
<evidence type="ECO:0000259" key="8">
    <source>
        <dbReference type="Pfam" id="PF02687"/>
    </source>
</evidence>
<dbReference type="RefSeq" id="WP_308158745.1">
    <property type="nucleotide sequence ID" value="NZ_JAGGMS010000001.1"/>
</dbReference>
<evidence type="ECO:0000256" key="6">
    <source>
        <dbReference type="ARBA" id="ARBA00038076"/>
    </source>
</evidence>
<reference evidence="9 10" key="1">
    <citation type="submission" date="2021-03" db="EMBL/GenBank/DDBJ databases">
        <title>Sequencing the genomes of 1000 actinobacteria strains.</title>
        <authorList>
            <person name="Klenk H.-P."/>
        </authorList>
    </citation>
    <scope>NUCLEOTIDE SEQUENCE [LARGE SCALE GENOMIC DNA]</scope>
    <source>
        <strain evidence="9 10">DSM 45510</strain>
    </source>
</reference>
<keyword evidence="10" id="KW-1185">Reference proteome</keyword>
<feature type="transmembrane region" description="Helical" evidence="7">
    <location>
        <begin position="158"/>
        <end position="178"/>
    </location>
</feature>
<keyword evidence="2" id="KW-1003">Cell membrane</keyword>
<feature type="domain" description="ABC3 transporter permease C-terminal" evidence="8">
    <location>
        <begin position="509"/>
        <end position="612"/>
    </location>
</feature>
<accession>A0ABS4PPZ8</accession>
<name>A0ABS4PPZ8_9PSEU</name>
<evidence type="ECO:0000256" key="2">
    <source>
        <dbReference type="ARBA" id="ARBA00022475"/>
    </source>
</evidence>
<feature type="transmembrane region" description="Helical" evidence="7">
    <location>
        <begin position="549"/>
        <end position="576"/>
    </location>
</feature>
<gene>
    <name evidence="9" type="ORF">JOM49_003015</name>
</gene>
<dbReference type="InterPro" id="IPR050250">
    <property type="entry name" value="Macrolide_Exporter_MacB"/>
</dbReference>
<feature type="transmembrane region" description="Helical" evidence="7">
    <location>
        <begin position="199"/>
        <end position="221"/>
    </location>
</feature>
<evidence type="ECO:0000256" key="4">
    <source>
        <dbReference type="ARBA" id="ARBA00022989"/>
    </source>
</evidence>
<feature type="transmembrane region" description="Helical" evidence="7">
    <location>
        <begin position="227"/>
        <end position="256"/>
    </location>
</feature>
<feature type="transmembrane region" description="Helical" evidence="7">
    <location>
        <begin position="62"/>
        <end position="86"/>
    </location>
</feature>
<dbReference type="Proteomes" id="UP000741013">
    <property type="component" value="Unassembled WGS sequence"/>
</dbReference>
<feature type="transmembrane region" description="Helical" evidence="7">
    <location>
        <begin position="106"/>
        <end position="130"/>
    </location>
</feature>
<evidence type="ECO:0000256" key="3">
    <source>
        <dbReference type="ARBA" id="ARBA00022692"/>
    </source>
</evidence>
<organism evidence="9 10">
    <name type="scientific">Amycolatopsis magusensis</name>
    <dbReference type="NCBI Taxonomy" id="882444"/>
    <lineage>
        <taxon>Bacteria</taxon>
        <taxon>Bacillati</taxon>
        <taxon>Actinomycetota</taxon>
        <taxon>Actinomycetes</taxon>
        <taxon>Pseudonocardiales</taxon>
        <taxon>Pseudonocardiaceae</taxon>
        <taxon>Amycolatopsis</taxon>
    </lineage>
</organism>
<feature type="transmembrane region" description="Helical" evidence="7">
    <location>
        <begin position="588"/>
        <end position="611"/>
    </location>
</feature>
<evidence type="ECO:0000256" key="5">
    <source>
        <dbReference type="ARBA" id="ARBA00023136"/>
    </source>
</evidence>
<feature type="domain" description="ABC3 transporter permease C-terminal" evidence="8">
    <location>
        <begin position="67"/>
        <end position="185"/>
    </location>
</feature>
<feature type="transmembrane region" description="Helical" evidence="7">
    <location>
        <begin position="503"/>
        <end position="528"/>
    </location>
</feature>
<keyword evidence="5 7" id="KW-0472">Membrane</keyword>
<dbReference type="InterPro" id="IPR003838">
    <property type="entry name" value="ABC3_permease_C"/>
</dbReference>
<comment type="caution">
    <text evidence="9">The sequence shown here is derived from an EMBL/GenBank/DDBJ whole genome shotgun (WGS) entry which is preliminary data.</text>
</comment>
<sequence length="624" mass="64560">MSTFGDKRRLFGGALLTVALGVALVQSSLLLMGSTARARIPDGLDPATADRVRSGFDGAATLMGMTVLLSGFLGFFIVGSTFAFTVAQRRRELALLRLVGGGRGQLYRLLLAEALLLGVTGTALGVPLGVVATWPQSWLLNALGLVPDDFSATWEPRVLWVSGFVGIGVSLLGVLSAARRAAAVQPLEALRDSGSVHRVMTVGRWLTGVSMVAFCAGLVVLAQRVELAGALAMSMMVAIVGAAGLSVLSPLVVPLAGRVLGLLLRSTVLGQVAEANLRDGVRRSASTAAPLIVLTGLVLGLAGTMASLTELSEQEQQRTTVGDLVVESTGAEADRIATLPGVAGVSVEVPVPIHIQADLREQGWSRTENYYDGLTVVDPAAYREAHLIRPRAGDLAELRGDTIAVGPALVGEGIRVGDAVRATFPDGEKQLRVVAVMPETVAEGASFLLPREAVPAEVVAEAPAVSLVRLAPGADPAAVNIGDVSTLDDWIAADVEKQQQDNAAFLAALMGLSGLYAAVAVVNAVVMAGAERGVEFAAARVTGLTRRQVVWMALIEAWAVTVIGLGLGCLTLAGVLVGMPVVAVPWRLLGFLAAGAFTAVGVTSVWTTLLATRPSPVSLVAARE</sequence>
<comment type="subcellular location">
    <subcellularLocation>
        <location evidence="1">Cell membrane</location>
        <topology evidence="1">Multi-pass membrane protein</topology>
    </subcellularLocation>
</comment>
<evidence type="ECO:0000256" key="1">
    <source>
        <dbReference type="ARBA" id="ARBA00004651"/>
    </source>
</evidence>
<dbReference type="PANTHER" id="PTHR30572">
    <property type="entry name" value="MEMBRANE COMPONENT OF TRANSPORTER-RELATED"/>
    <property type="match status" value="1"/>
</dbReference>